<gene>
    <name evidence="2" type="ORF">CTheo_5463</name>
</gene>
<feature type="region of interest" description="Disordered" evidence="1">
    <location>
        <begin position="141"/>
        <end position="238"/>
    </location>
</feature>
<feature type="compositionally biased region" description="Polar residues" evidence="1">
    <location>
        <begin position="487"/>
        <end position="502"/>
    </location>
</feature>
<dbReference type="EMBL" id="SSOP01000123">
    <property type="protein sequence ID" value="KAB5591105.1"/>
    <property type="molecule type" value="Genomic_DNA"/>
</dbReference>
<organism evidence="2 3">
    <name type="scientific">Ceratobasidium theobromae</name>
    <dbReference type="NCBI Taxonomy" id="1582974"/>
    <lineage>
        <taxon>Eukaryota</taxon>
        <taxon>Fungi</taxon>
        <taxon>Dikarya</taxon>
        <taxon>Basidiomycota</taxon>
        <taxon>Agaricomycotina</taxon>
        <taxon>Agaricomycetes</taxon>
        <taxon>Cantharellales</taxon>
        <taxon>Ceratobasidiaceae</taxon>
        <taxon>Ceratobasidium</taxon>
    </lineage>
</organism>
<feature type="compositionally biased region" description="Polar residues" evidence="1">
    <location>
        <begin position="468"/>
        <end position="477"/>
    </location>
</feature>
<accession>A0A5N5QH78</accession>
<feature type="compositionally biased region" description="Low complexity" evidence="1">
    <location>
        <begin position="357"/>
        <end position="389"/>
    </location>
</feature>
<sequence length="557" mass="57262">MLTNGCSSQYRVSSRRLAFPLPPPMESKACAGDAVAVGADVADGATGSEAQDGPAAWATTAGATSAAAATAVATGGHGVAGAVAATAEPGERGGAGGVAGGGLADGEAAATAEPTRRGVAEGERAGACGVCADATHGGGPGADGGGASAATETQCEPGYRESLAPRPEAALRESSVFPTPRASERPASPDIAYILRTTPRPRPSASLPRRLMSPPSSFRPVSRTPSTSSRRSSTVTASSAGFDVDGAEVFYGDQYDSADSDSDLDLCTPLPHMMLRAGLLSPRSTIITDVLESPSGLSARGEALRAKGEKVWRQETRRKIRHRDGQNLRDGVGLTTGLGWSDSEDEDAPSPLRRRLSSVLLARAQSRPPSQLSRQSLSTMTLSRRSTCSNLDSTSVSSQSNPRTPASHPLTLPHIPPPLPLSLPLTPSSLPGAMDADEGKLDFPMPPTATSWRGQPSPGLRKQPSGLLRSTSSSTAGGTCLGLARTRTPSNSGASQSRTSRPPSLAPTSPRLPQLSLTSRPIKVAVRTPSATRLSAPEALRPTDKIPPVDTRRMSGT</sequence>
<dbReference type="AlphaFoldDB" id="A0A5N5QH78"/>
<comment type="caution">
    <text evidence="2">The sequence shown here is derived from an EMBL/GenBank/DDBJ whole genome shotgun (WGS) entry which is preliminary data.</text>
</comment>
<dbReference type="Proteomes" id="UP000383932">
    <property type="component" value="Unassembled WGS sequence"/>
</dbReference>
<proteinExistence type="predicted"/>
<feature type="region of interest" description="Disordered" evidence="1">
    <location>
        <begin position="88"/>
        <end position="121"/>
    </location>
</feature>
<reference evidence="2 3" key="1">
    <citation type="journal article" date="2019" name="Fungal Biol. Biotechnol.">
        <title>Draft genome sequence of fastidious pathogen Ceratobasidium theobromae, which causes vascular-streak dieback in Theobroma cacao.</title>
        <authorList>
            <person name="Ali S.S."/>
            <person name="Asman A."/>
            <person name="Shao J."/>
            <person name="Firmansyah A.P."/>
            <person name="Susilo A.W."/>
            <person name="Rosmana A."/>
            <person name="McMahon P."/>
            <person name="Junaid M."/>
            <person name="Guest D."/>
            <person name="Kheng T.Y."/>
            <person name="Meinhardt L.W."/>
            <person name="Bailey B.A."/>
        </authorList>
    </citation>
    <scope>NUCLEOTIDE SEQUENCE [LARGE SCALE GENOMIC DNA]</scope>
    <source>
        <strain evidence="2 3">CT2</strain>
    </source>
</reference>
<feature type="compositionally biased region" description="Low complexity" evidence="1">
    <location>
        <begin position="203"/>
        <end position="238"/>
    </location>
</feature>
<feature type="compositionally biased region" description="Low complexity" evidence="1">
    <location>
        <begin position="422"/>
        <end position="431"/>
    </location>
</feature>
<evidence type="ECO:0000313" key="3">
    <source>
        <dbReference type="Proteomes" id="UP000383932"/>
    </source>
</evidence>
<name>A0A5N5QH78_9AGAM</name>
<keyword evidence="3" id="KW-1185">Reference proteome</keyword>
<evidence type="ECO:0000256" key="1">
    <source>
        <dbReference type="SAM" id="MobiDB-lite"/>
    </source>
</evidence>
<dbReference type="OrthoDB" id="3064136at2759"/>
<feature type="region of interest" description="Disordered" evidence="1">
    <location>
        <begin position="322"/>
        <end position="557"/>
    </location>
</feature>
<protein>
    <submittedName>
        <fullName evidence="2">Uncharacterized protein</fullName>
    </submittedName>
</protein>
<feature type="compositionally biased region" description="Polar residues" evidence="1">
    <location>
        <begin position="390"/>
        <end position="404"/>
    </location>
</feature>
<feature type="compositionally biased region" description="Gly residues" evidence="1">
    <location>
        <begin position="92"/>
        <end position="104"/>
    </location>
</feature>
<evidence type="ECO:0000313" key="2">
    <source>
        <dbReference type="EMBL" id="KAB5591105.1"/>
    </source>
</evidence>